<sequence length="295" mass="32861">MIIRALLFYFTVAVAVANAGSFDYSLKVETRDGKLVSLQKYKGKPLLIIYFSTSCSHCKEALAVLNTFKADPCITIFGIVTGSDSLAAFTSFAAKKSFPHELYYDRKKQFKDHFSIEHVPATVFIARNGNVLFERTRTIGKNFTDVLAAGMSAACGKGEFQKTMGGRYYGEAVCAVCHQKVDAWWQTSPHADAFKPIAKKFFGRSGYREGYFDKVDPECLPCHTVGYEEPSGYDVDQTAKHLLGVQCESCHSAAGPHDKMGVTDYESQCLRCHTSQRDPGFSFRTKMKKLGHIKE</sequence>
<evidence type="ECO:0000313" key="5">
    <source>
        <dbReference type="Proteomes" id="UP000179243"/>
    </source>
</evidence>
<feature type="domain" description="Redoxin" evidence="2">
    <location>
        <begin position="30"/>
        <end position="134"/>
    </location>
</feature>
<dbReference type="CDD" id="cd02966">
    <property type="entry name" value="TlpA_like_family"/>
    <property type="match status" value="1"/>
</dbReference>
<feature type="signal peptide" evidence="1">
    <location>
        <begin position="1"/>
        <end position="19"/>
    </location>
</feature>
<reference evidence="4 5" key="1">
    <citation type="journal article" date="2016" name="Nat. Commun.">
        <title>Thousands of microbial genomes shed light on interconnected biogeochemical processes in an aquifer system.</title>
        <authorList>
            <person name="Anantharaman K."/>
            <person name="Brown C.T."/>
            <person name="Hug L.A."/>
            <person name="Sharon I."/>
            <person name="Castelle C.J."/>
            <person name="Probst A.J."/>
            <person name="Thomas B.C."/>
            <person name="Singh A."/>
            <person name="Wilkins M.J."/>
            <person name="Karaoz U."/>
            <person name="Brodie E.L."/>
            <person name="Williams K.H."/>
            <person name="Hubbard S.S."/>
            <person name="Banfield J.F."/>
        </authorList>
    </citation>
    <scope>NUCLEOTIDE SEQUENCE [LARGE SCALE GENOMIC DNA]</scope>
</reference>
<dbReference type="PANTHER" id="PTHR42852">
    <property type="entry name" value="THIOL:DISULFIDE INTERCHANGE PROTEIN DSBE"/>
    <property type="match status" value="1"/>
</dbReference>
<evidence type="ECO:0000259" key="2">
    <source>
        <dbReference type="Pfam" id="PF08534"/>
    </source>
</evidence>
<dbReference type="PANTHER" id="PTHR42852:SF13">
    <property type="entry name" value="PROTEIN DIPZ"/>
    <property type="match status" value="1"/>
</dbReference>
<dbReference type="AlphaFoldDB" id="A0A1F7FFP4"/>
<dbReference type="InterPro" id="IPR036280">
    <property type="entry name" value="Multihaem_cyt_sf"/>
</dbReference>
<accession>A0A1F7FFP4</accession>
<keyword evidence="1" id="KW-0732">Signal</keyword>
<dbReference type="InterPro" id="IPR013740">
    <property type="entry name" value="Redoxin"/>
</dbReference>
<organism evidence="4 5">
    <name type="scientific">Candidatus Raymondbacteria bacterium RIFOXYD12_FULL_49_13</name>
    <dbReference type="NCBI Taxonomy" id="1817890"/>
    <lineage>
        <taxon>Bacteria</taxon>
        <taxon>Raymondiibacteriota</taxon>
    </lineage>
</organism>
<feature type="chain" id="PRO_5009528668" evidence="1">
    <location>
        <begin position="20"/>
        <end position="295"/>
    </location>
</feature>
<gene>
    <name evidence="4" type="ORF">A2519_05425</name>
</gene>
<dbReference type="Proteomes" id="UP000179243">
    <property type="component" value="Unassembled WGS sequence"/>
</dbReference>
<name>A0A1F7FFP4_UNCRA</name>
<dbReference type="SUPFAM" id="SSF48695">
    <property type="entry name" value="Multiheme cytochromes"/>
    <property type="match status" value="1"/>
</dbReference>
<comment type="caution">
    <text evidence="4">The sequence shown here is derived from an EMBL/GenBank/DDBJ whole genome shotgun (WGS) entry which is preliminary data.</text>
</comment>
<evidence type="ECO:0000259" key="3">
    <source>
        <dbReference type="Pfam" id="PF13435"/>
    </source>
</evidence>
<dbReference type="Gene3D" id="1.10.1130.10">
    <property type="entry name" value="Flavocytochrome C3, Chain A"/>
    <property type="match status" value="1"/>
</dbReference>
<dbReference type="Pfam" id="PF13435">
    <property type="entry name" value="Cytochrome_C554"/>
    <property type="match status" value="1"/>
</dbReference>
<dbReference type="SUPFAM" id="SSF52833">
    <property type="entry name" value="Thioredoxin-like"/>
    <property type="match status" value="1"/>
</dbReference>
<dbReference type="InterPro" id="IPR036249">
    <property type="entry name" value="Thioredoxin-like_sf"/>
</dbReference>
<evidence type="ECO:0000256" key="1">
    <source>
        <dbReference type="SAM" id="SignalP"/>
    </source>
</evidence>
<dbReference type="GO" id="GO:0016491">
    <property type="term" value="F:oxidoreductase activity"/>
    <property type="evidence" value="ECO:0007669"/>
    <property type="project" value="InterPro"/>
</dbReference>
<protein>
    <submittedName>
        <fullName evidence="4">Uncharacterized protein</fullName>
    </submittedName>
</protein>
<proteinExistence type="predicted"/>
<dbReference type="Gene3D" id="3.40.30.10">
    <property type="entry name" value="Glutaredoxin"/>
    <property type="match status" value="1"/>
</dbReference>
<dbReference type="InterPro" id="IPR050553">
    <property type="entry name" value="Thioredoxin_ResA/DsbE_sf"/>
</dbReference>
<dbReference type="Pfam" id="PF08534">
    <property type="entry name" value="Redoxin"/>
    <property type="match status" value="1"/>
</dbReference>
<evidence type="ECO:0000313" key="4">
    <source>
        <dbReference type="EMBL" id="OGK05530.1"/>
    </source>
</evidence>
<dbReference type="InterPro" id="IPR023155">
    <property type="entry name" value="Cyt_c-552/4"/>
</dbReference>
<feature type="domain" description="Cytochrome c-552/4" evidence="3">
    <location>
        <begin position="173"/>
        <end position="252"/>
    </location>
</feature>
<dbReference type="EMBL" id="MFYX01000055">
    <property type="protein sequence ID" value="OGK05530.1"/>
    <property type="molecule type" value="Genomic_DNA"/>
</dbReference>